<dbReference type="Gene3D" id="3.40.390.70">
    <property type="match status" value="1"/>
</dbReference>
<name>A0A4Q7N1J2_9BACT</name>
<dbReference type="EMBL" id="SGXA01000001">
    <property type="protein sequence ID" value="RZS75480.1"/>
    <property type="molecule type" value="Genomic_DNA"/>
</dbReference>
<evidence type="ECO:0000313" key="2">
    <source>
        <dbReference type="Proteomes" id="UP000293874"/>
    </source>
</evidence>
<dbReference type="PROSITE" id="PS51257">
    <property type="entry name" value="PROKAR_LIPOPROTEIN"/>
    <property type="match status" value="1"/>
</dbReference>
<accession>A0A4Q7N1J2</accession>
<dbReference type="RefSeq" id="WP_130539845.1">
    <property type="nucleotide sequence ID" value="NZ_CP042431.1"/>
</dbReference>
<dbReference type="OrthoDB" id="1026295at2"/>
<gene>
    <name evidence="1" type="ORF">EV199_1347</name>
</gene>
<protein>
    <submittedName>
        <fullName evidence="1">Uncharacterized protein</fullName>
    </submittedName>
</protein>
<proteinExistence type="predicted"/>
<sequence>MKKNFIYISIAGMFLLASCSKEDAIVPREDSPFGTRYEFPQGNHAYDATAKEIFDQFGIRFIYTGFDSTHLNRAWQGSTQIYSGKPLNDEQAIYHINFMKEQVFSFLKPEYAKDIFPPYLYLVNNYYYPSGTNKVYSTVYLGGVDFWVNSLFTDAQSTPPVPAAKLKETRVRILANAIKIAYDRKKINDAPAFHSLFDYVTEIKQYSFEGEHFFRYRGFLGDLDATGYAFSTYLPTGATIKYLTPAYNFKGYVFLCMRYTAAELQSLFPIATYPKIHQARTAMLNYFKDNYDLDLEAIAQPL</sequence>
<evidence type="ECO:0000313" key="1">
    <source>
        <dbReference type="EMBL" id="RZS75480.1"/>
    </source>
</evidence>
<dbReference type="AlphaFoldDB" id="A0A4Q7N1J2"/>
<reference evidence="1 2" key="1">
    <citation type="submission" date="2019-02" db="EMBL/GenBank/DDBJ databases">
        <title>Genomic Encyclopedia of Type Strains, Phase IV (KMG-IV): sequencing the most valuable type-strain genomes for metagenomic binning, comparative biology and taxonomic classification.</title>
        <authorList>
            <person name="Goeker M."/>
        </authorList>
    </citation>
    <scope>NUCLEOTIDE SEQUENCE [LARGE SCALE GENOMIC DNA]</scope>
    <source>
        <strain evidence="1 2">DSM 18116</strain>
    </source>
</reference>
<organism evidence="1 2">
    <name type="scientific">Pseudobacter ginsenosidimutans</name>
    <dbReference type="NCBI Taxonomy" id="661488"/>
    <lineage>
        <taxon>Bacteria</taxon>
        <taxon>Pseudomonadati</taxon>
        <taxon>Bacteroidota</taxon>
        <taxon>Chitinophagia</taxon>
        <taxon>Chitinophagales</taxon>
        <taxon>Chitinophagaceae</taxon>
        <taxon>Pseudobacter</taxon>
    </lineage>
</organism>
<comment type="caution">
    <text evidence="1">The sequence shown here is derived from an EMBL/GenBank/DDBJ whole genome shotgun (WGS) entry which is preliminary data.</text>
</comment>
<keyword evidence="2" id="KW-1185">Reference proteome</keyword>
<dbReference type="Proteomes" id="UP000293874">
    <property type="component" value="Unassembled WGS sequence"/>
</dbReference>